<evidence type="ECO:0000256" key="1">
    <source>
        <dbReference type="SAM" id="SignalP"/>
    </source>
</evidence>
<feature type="chain" id="PRO_5034315129" evidence="1">
    <location>
        <begin position="23"/>
        <end position="89"/>
    </location>
</feature>
<accession>A0A8E6HQT3</accession>
<dbReference type="Pfam" id="PF10690">
    <property type="entry name" value="Myticin-prepro"/>
    <property type="match status" value="1"/>
</dbReference>
<dbReference type="EMBL" id="MT362698">
    <property type="protein sequence ID" value="QVN25582.1"/>
    <property type="molecule type" value="Genomic_DNA"/>
</dbReference>
<keyword evidence="1" id="KW-0732">Signal</keyword>
<feature type="signal peptide" evidence="1">
    <location>
        <begin position="1"/>
        <end position="22"/>
    </location>
</feature>
<sequence length="89" mass="9808">MKAVFSLVVVVVVILGVAEVNASCATSCSTRCYNKGCKYYAAAIRSGTCYCCCFKCGSDSFFNIGHVNEMTPREDFNEDTLMEIQNHKN</sequence>
<proteinExistence type="predicted"/>
<evidence type="ECO:0000313" key="2">
    <source>
        <dbReference type="EMBL" id="QVN25582.1"/>
    </source>
</evidence>
<protein>
    <submittedName>
        <fullName evidence="2">Pernalin C</fullName>
    </submittedName>
</protein>
<dbReference type="AlphaFoldDB" id="A0A8E6HQT3"/>
<organism evidence="2">
    <name type="scientific">Perna viridis</name>
    <name type="common">Asian green mussel</name>
    <name type="synonym">Mytilus viridis</name>
    <dbReference type="NCBI Taxonomy" id="73031"/>
    <lineage>
        <taxon>Eukaryota</taxon>
        <taxon>Metazoa</taxon>
        <taxon>Spiralia</taxon>
        <taxon>Lophotrochozoa</taxon>
        <taxon>Mollusca</taxon>
        <taxon>Bivalvia</taxon>
        <taxon>Autobranchia</taxon>
        <taxon>Pteriomorphia</taxon>
        <taxon>Mytilida</taxon>
        <taxon>Mytiloidea</taxon>
        <taxon>Mytilidae</taxon>
        <taxon>Mytilinae</taxon>
        <taxon>Perna</taxon>
    </lineage>
</organism>
<dbReference type="InterPro" id="IPR019631">
    <property type="entry name" value="Myticin_preproprotein"/>
</dbReference>
<name>A0A8E6HQT3_PERVI</name>
<reference evidence="2" key="1">
    <citation type="submission" date="2020-04" db="EMBL/GenBank/DDBJ databases">
        <title>Molecular cloning and expression analysis of mytilin-like antimicrobial peptides (Pernalins) from Asian green mussel Perna viridis.</title>
        <authorList>
            <person name="Wang Y."/>
            <person name="Zeng Z."/>
            <person name="Anwar M."/>
            <person name="Lou S."/>
            <person name="Hu Z."/>
            <person name="Wang C."/>
            <person name="Li H."/>
        </authorList>
    </citation>
    <scope>NUCLEOTIDE SEQUENCE</scope>
</reference>